<evidence type="ECO:0000313" key="1">
    <source>
        <dbReference type="EMBL" id="TGY78045.1"/>
    </source>
</evidence>
<accession>A0AC61REJ1</accession>
<reference evidence="1" key="1">
    <citation type="submission" date="2019-04" db="EMBL/GenBank/DDBJ databases">
        <title>Microbes associate with the intestines of laboratory mice.</title>
        <authorList>
            <person name="Navarre W."/>
            <person name="Wong E."/>
            <person name="Huang K."/>
            <person name="Tropini C."/>
            <person name="Ng K."/>
            <person name="Yu B."/>
        </authorList>
    </citation>
    <scope>NUCLEOTIDE SEQUENCE</scope>
    <source>
        <strain evidence="1">NM04_E33</strain>
    </source>
</reference>
<comment type="caution">
    <text evidence="1">The sequence shown here is derived from an EMBL/GenBank/DDBJ whole genome shotgun (WGS) entry which is preliminary data.</text>
</comment>
<sequence length="296" mass="33265">MATLKALKTRIGSVSSSEKITGAMKMISSAKVHKNEQELKKLLPFRNQVKSIMGHLLDTGMEFDSPLLQEREVKRMGMVVFGTDDGLCGAYNLNIFKQVLIELRTLREKYGEHLEITLYPIGKKIAKATKKLQDHLTRVHLTEGVDSKMAPSVVNGFVRELKDSFISGDLDMIEVVYMQFKSMSKQILTVDQLFPVSRAAIEGNSTEGESDNKLYIFEPDVNTIFNEVLPMFVASTMQEITIENRASEQAARVMAMQSANDNAKKLLESLQLEFNKLRQQGITTELLDILGGQVER</sequence>
<keyword evidence="2" id="KW-1185">Reference proteome</keyword>
<organism evidence="1 2">
    <name type="scientific">Lepagella muris</name>
    <dbReference type="NCBI Taxonomy" id="3032870"/>
    <lineage>
        <taxon>Bacteria</taxon>
        <taxon>Pseudomonadati</taxon>
        <taxon>Bacteroidota</taxon>
        <taxon>Bacteroidia</taxon>
        <taxon>Bacteroidales</taxon>
        <taxon>Muribaculaceae</taxon>
        <taxon>Lepagella</taxon>
    </lineage>
</organism>
<proteinExistence type="predicted"/>
<protein>
    <submittedName>
        <fullName evidence="1">ATP synthase F1 subunit gamma</fullName>
    </submittedName>
</protein>
<gene>
    <name evidence="1" type="primary">atpG</name>
    <name evidence="1" type="ORF">E5331_11885</name>
</gene>
<evidence type="ECO:0000313" key="2">
    <source>
        <dbReference type="Proteomes" id="UP000306319"/>
    </source>
</evidence>
<dbReference type="EMBL" id="SRYB01000017">
    <property type="protein sequence ID" value="TGY78045.1"/>
    <property type="molecule type" value="Genomic_DNA"/>
</dbReference>
<name>A0AC61REJ1_9BACT</name>
<dbReference type="Proteomes" id="UP000306319">
    <property type="component" value="Unassembled WGS sequence"/>
</dbReference>